<evidence type="ECO:0000256" key="8">
    <source>
        <dbReference type="SAM" id="MobiDB-lite"/>
    </source>
</evidence>
<dbReference type="GO" id="GO:0004519">
    <property type="term" value="F:endonuclease activity"/>
    <property type="evidence" value="ECO:0007669"/>
    <property type="project" value="InterPro"/>
</dbReference>
<evidence type="ECO:0000256" key="4">
    <source>
        <dbReference type="ARBA" id="ARBA00022842"/>
    </source>
</evidence>
<dbReference type="EC" id="3.1.11.2" evidence="10"/>
<feature type="site" description="Interaction with DNA substrate" evidence="7">
    <location>
        <position position="248"/>
    </location>
</feature>
<evidence type="ECO:0000259" key="9">
    <source>
        <dbReference type="Pfam" id="PF03372"/>
    </source>
</evidence>
<evidence type="ECO:0000256" key="6">
    <source>
        <dbReference type="PIRSR" id="PIRSR604808-2"/>
    </source>
</evidence>
<dbReference type="PANTHER" id="PTHR43250:SF1">
    <property type="entry name" value="EXODEOXYRIBONUCLEASE III"/>
    <property type="match status" value="1"/>
</dbReference>
<feature type="binding site" evidence="6">
    <location>
        <position position="147"/>
    </location>
    <ligand>
        <name>Mg(2+)</name>
        <dbReference type="ChEBI" id="CHEBI:18420"/>
        <label>1</label>
    </ligand>
</feature>
<feature type="binding site" evidence="6">
    <location>
        <position position="7"/>
    </location>
    <ligand>
        <name>Mg(2+)</name>
        <dbReference type="ChEBI" id="CHEBI:18420"/>
        <label>1</label>
    </ligand>
</feature>
<dbReference type="InterPro" id="IPR004808">
    <property type="entry name" value="AP_endonuc_1"/>
</dbReference>
<dbReference type="SUPFAM" id="SSF56219">
    <property type="entry name" value="DNase I-like"/>
    <property type="match status" value="1"/>
</dbReference>
<feature type="site" description="Transition state stabilizer" evidence="7">
    <location>
        <position position="149"/>
    </location>
</feature>
<dbReference type="Proteomes" id="UP000289411">
    <property type="component" value="Unassembled WGS sequence"/>
</dbReference>
<evidence type="ECO:0000313" key="11">
    <source>
        <dbReference type="Proteomes" id="UP000289411"/>
    </source>
</evidence>
<dbReference type="GO" id="GO:0003677">
    <property type="term" value="F:DNA binding"/>
    <property type="evidence" value="ECO:0007669"/>
    <property type="project" value="InterPro"/>
</dbReference>
<comment type="similarity">
    <text evidence="1">Belongs to the DNA repair enzymes AP/ExoA family.</text>
</comment>
<comment type="cofactor">
    <cofactor evidence="6">
        <name>Mg(2+)</name>
        <dbReference type="ChEBI" id="CHEBI:18420"/>
    </cofactor>
    <cofactor evidence="6">
        <name>Mn(2+)</name>
        <dbReference type="ChEBI" id="CHEBI:29035"/>
    </cofactor>
    <text evidence="6">Probably binds two magnesium or manganese ions per subunit.</text>
</comment>
<feature type="binding site" evidence="6">
    <location>
        <position position="149"/>
    </location>
    <ligand>
        <name>Mg(2+)</name>
        <dbReference type="ChEBI" id="CHEBI:18420"/>
        <label>1</label>
    </ligand>
</feature>
<protein>
    <submittedName>
        <fullName evidence="10">Exodeoxyribonuclease III</fullName>
        <ecNumber evidence="10">3.1.11.2</ecNumber>
    </submittedName>
</protein>
<dbReference type="PROSITE" id="PS00726">
    <property type="entry name" value="AP_NUCLEASE_F1_1"/>
    <property type="match status" value="1"/>
</dbReference>
<comment type="caution">
    <text evidence="10">The sequence shown here is derived from an EMBL/GenBank/DDBJ whole genome shotgun (WGS) entry which is preliminary data.</text>
</comment>
<dbReference type="RefSeq" id="WP_129221861.1">
    <property type="nucleotide sequence ID" value="NZ_QYBC01000029.1"/>
</dbReference>
<dbReference type="Gene3D" id="3.60.10.10">
    <property type="entry name" value="Endonuclease/exonuclease/phosphatase"/>
    <property type="match status" value="1"/>
</dbReference>
<dbReference type="InterPro" id="IPR037493">
    <property type="entry name" value="ExoIII-like"/>
</dbReference>
<keyword evidence="4 6" id="KW-0460">Magnesium</keyword>
<dbReference type="Pfam" id="PF03372">
    <property type="entry name" value="Exo_endo_phos"/>
    <property type="match status" value="1"/>
</dbReference>
<dbReference type="InterPro" id="IPR020847">
    <property type="entry name" value="AP_endonuclease_F1_BS"/>
</dbReference>
<dbReference type="NCBIfam" id="TIGR00633">
    <property type="entry name" value="xth"/>
    <property type="match status" value="1"/>
</dbReference>
<feature type="binding site" evidence="6">
    <location>
        <position position="248"/>
    </location>
    <ligand>
        <name>Mg(2+)</name>
        <dbReference type="ChEBI" id="CHEBI:18420"/>
        <label>1</label>
    </ligand>
</feature>
<dbReference type="PROSITE" id="PS51435">
    <property type="entry name" value="AP_NUCLEASE_F1_4"/>
    <property type="match status" value="1"/>
</dbReference>
<dbReference type="GO" id="GO:0006281">
    <property type="term" value="P:DNA repair"/>
    <property type="evidence" value="ECO:0007669"/>
    <property type="project" value="InterPro"/>
</dbReference>
<dbReference type="GO" id="GO:0008311">
    <property type="term" value="F:double-stranded DNA 3'-5' DNA exonuclease activity"/>
    <property type="evidence" value="ECO:0007669"/>
    <property type="project" value="UniProtKB-EC"/>
</dbReference>
<dbReference type="PANTHER" id="PTHR43250">
    <property type="entry name" value="EXODEOXYRIBONUCLEASE III"/>
    <property type="match status" value="1"/>
</dbReference>
<dbReference type="CDD" id="cd09086">
    <property type="entry name" value="ExoIII-like_AP-endo"/>
    <property type="match status" value="1"/>
</dbReference>
<accession>A0A4V1RHZ5</accession>
<feature type="binding site" evidence="6">
    <location>
        <position position="247"/>
    </location>
    <ligand>
        <name>Mg(2+)</name>
        <dbReference type="ChEBI" id="CHEBI:18420"/>
        <label>1</label>
    </ligand>
</feature>
<keyword evidence="2 6" id="KW-0479">Metal-binding</keyword>
<reference evidence="10 11" key="1">
    <citation type="submission" date="2018-09" db="EMBL/GenBank/DDBJ databases">
        <authorList>
            <person name="Grouzdev D.S."/>
            <person name="Krutkina M.S."/>
        </authorList>
    </citation>
    <scope>NUCLEOTIDE SEQUENCE [LARGE SCALE GENOMIC DNA]</scope>
    <source>
        <strain evidence="10 11">RmlP001</strain>
    </source>
</reference>
<organism evidence="10 11">
    <name type="scientific">Lichenibacterium ramalinae</name>
    <dbReference type="NCBI Taxonomy" id="2316527"/>
    <lineage>
        <taxon>Bacteria</taxon>
        <taxon>Pseudomonadati</taxon>
        <taxon>Pseudomonadota</taxon>
        <taxon>Alphaproteobacteria</taxon>
        <taxon>Hyphomicrobiales</taxon>
        <taxon>Lichenihabitantaceae</taxon>
        <taxon>Lichenibacterium</taxon>
    </lineage>
</organism>
<reference evidence="10 11" key="2">
    <citation type="submission" date="2019-02" db="EMBL/GenBank/DDBJ databases">
        <title>'Lichenibacterium ramalinii' gen. nov. sp. nov., 'Lichenibacterium minor' gen. nov. sp. nov.</title>
        <authorList>
            <person name="Pankratov T."/>
        </authorList>
    </citation>
    <scope>NUCLEOTIDE SEQUENCE [LARGE SCALE GENOMIC DNA]</scope>
    <source>
        <strain evidence="10 11">RmlP001</strain>
    </source>
</reference>
<dbReference type="NCBIfam" id="TIGR00195">
    <property type="entry name" value="exoDNase_III"/>
    <property type="match status" value="1"/>
</dbReference>
<evidence type="ECO:0000256" key="5">
    <source>
        <dbReference type="PIRSR" id="PIRSR604808-1"/>
    </source>
</evidence>
<feature type="active site" evidence="5">
    <location>
        <position position="106"/>
    </location>
</feature>
<dbReference type="OrthoDB" id="9803914at2"/>
<sequence length="290" mass="32125">MRIATFNVNGVNARLPNLLRWLEAERPDVVCLQELKADQCIVPLTALEAAGYGAVWQGQRSWNGVAILARGATPVLTRRALPGDPDDAQVRYIEAAVNGVIIASLYLPNGNPRPGPKFDYKLAWLERLIAHAAELMAAGVPVVLAGDYNVVPTEANIYPGHHERENALLHPRSRSAFVRLMDQGWTDALRRLQPEGPLWTFWAYLHQRWPNDKGMRLDHLLLSPDLATRLVDAGVSRDVRREAGASDHAPAWVSLGNEARRRGRSRASRASTSPAVNGDLGRRWPPRTSL</sequence>
<feature type="active site" description="Proton donor/acceptor" evidence="5">
    <location>
        <position position="147"/>
    </location>
</feature>
<evidence type="ECO:0000313" key="10">
    <source>
        <dbReference type="EMBL" id="RYB01767.1"/>
    </source>
</evidence>
<feature type="active site" description="Proton acceptor" evidence="5">
    <location>
        <position position="248"/>
    </location>
</feature>
<evidence type="ECO:0000256" key="1">
    <source>
        <dbReference type="ARBA" id="ARBA00007092"/>
    </source>
</evidence>
<dbReference type="GO" id="GO:0046872">
    <property type="term" value="F:metal ion binding"/>
    <property type="evidence" value="ECO:0007669"/>
    <property type="project" value="UniProtKB-KW"/>
</dbReference>
<feature type="site" description="Important for catalytic activity" evidence="7">
    <location>
        <position position="218"/>
    </location>
</feature>
<dbReference type="InterPro" id="IPR005135">
    <property type="entry name" value="Endo/exonuclease/phosphatase"/>
</dbReference>
<evidence type="ECO:0000256" key="2">
    <source>
        <dbReference type="ARBA" id="ARBA00022723"/>
    </source>
</evidence>
<proteinExistence type="inferred from homology"/>
<feature type="region of interest" description="Disordered" evidence="8">
    <location>
        <begin position="254"/>
        <end position="290"/>
    </location>
</feature>
<gene>
    <name evidence="10" type="primary">xth</name>
    <name evidence="10" type="ORF">D3272_24485</name>
</gene>
<evidence type="ECO:0000256" key="7">
    <source>
        <dbReference type="PIRSR" id="PIRSR604808-3"/>
    </source>
</evidence>
<keyword evidence="3 10" id="KW-0378">Hydrolase</keyword>
<dbReference type="EMBL" id="QYBC01000029">
    <property type="protein sequence ID" value="RYB01767.1"/>
    <property type="molecule type" value="Genomic_DNA"/>
</dbReference>
<keyword evidence="6" id="KW-0464">Manganese</keyword>
<dbReference type="InterPro" id="IPR036691">
    <property type="entry name" value="Endo/exonu/phosph_ase_sf"/>
</dbReference>
<keyword evidence="11" id="KW-1185">Reference proteome</keyword>
<evidence type="ECO:0000256" key="3">
    <source>
        <dbReference type="ARBA" id="ARBA00022801"/>
    </source>
</evidence>
<feature type="binding site" evidence="6">
    <location>
        <position position="34"/>
    </location>
    <ligand>
        <name>Mg(2+)</name>
        <dbReference type="ChEBI" id="CHEBI:18420"/>
        <label>1</label>
    </ligand>
</feature>
<dbReference type="AlphaFoldDB" id="A0A4V1RHZ5"/>
<name>A0A4V1RHZ5_9HYPH</name>
<feature type="domain" description="Endonuclease/exonuclease/phosphatase" evidence="9">
    <location>
        <begin position="4"/>
        <end position="248"/>
    </location>
</feature>